<reference evidence="2 3" key="1">
    <citation type="submission" date="2015-08" db="EMBL/GenBank/DDBJ databases">
        <authorList>
            <person name="Babu N.S."/>
            <person name="Beckwith C.J."/>
            <person name="Beseler K.G."/>
            <person name="Brison A."/>
            <person name="Carone J.V."/>
            <person name="Caskin T.P."/>
            <person name="Diamond M."/>
            <person name="Durham M.E."/>
            <person name="Foxe J.M."/>
            <person name="Go M."/>
            <person name="Henderson B.A."/>
            <person name="Jones I.B."/>
            <person name="McGettigan J.A."/>
            <person name="Micheletti S.J."/>
            <person name="Nasrallah M.E."/>
            <person name="Ortiz D."/>
            <person name="Piller C.R."/>
            <person name="Privatt S.R."/>
            <person name="Schneider S.L."/>
            <person name="Sharp S."/>
            <person name="Smith T.C."/>
            <person name="Stanton J.D."/>
            <person name="Ullery H.E."/>
            <person name="Wilson R.J."/>
            <person name="Serrano M.G."/>
            <person name="Buck G."/>
            <person name="Lee V."/>
            <person name="Wang Y."/>
            <person name="Carvalho R."/>
            <person name="Voegtly L."/>
            <person name="Shi R."/>
            <person name="Duckworth R."/>
            <person name="Johnson A."/>
            <person name="Loviza R."/>
            <person name="Walstead R."/>
            <person name="Shah Z."/>
            <person name="Kiflezghi M."/>
            <person name="Wade K."/>
            <person name="Ball S.L."/>
            <person name="Bradley K.W."/>
            <person name="Asai D.J."/>
            <person name="Bowman C.A."/>
            <person name="Russell D.A."/>
            <person name="Pope W.H."/>
            <person name="Jacobs-Sera D."/>
            <person name="Hendrix R.W."/>
            <person name="Hatfull G.F."/>
        </authorList>
    </citation>
    <scope>NUCLEOTIDE SEQUENCE [LARGE SCALE GENOMIC DNA]</scope>
    <source>
        <strain evidence="2 3">DSM 27648</strain>
    </source>
</reference>
<name>A0A0K1PQ45_9BACT</name>
<keyword evidence="3" id="KW-1185">Reference proteome</keyword>
<dbReference type="KEGG" id="llu:AKJ09_02311"/>
<evidence type="ECO:0000313" key="2">
    <source>
        <dbReference type="EMBL" id="AKU95647.1"/>
    </source>
</evidence>
<evidence type="ECO:0000256" key="1">
    <source>
        <dbReference type="SAM" id="MobiDB-lite"/>
    </source>
</evidence>
<evidence type="ECO:0000313" key="3">
    <source>
        <dbReference type="Proteomes" id="UP000064967"/>
    </source>
</evidence>
<dbReference type="STRING" id="1391654.AKJ09_02311"/>
<accession>A0A0K1PQ45</accession>
<protein>
    <submittedName>
        <fullName evidence="2">Uncharacterized protein</fullName>
    </submittedName>
</protein>
<dbReference type="EMBL" id="CP012333">
    <property type="protein sequence ID" value="AKU95647.1"/>
    <property type="molecule type" value="Genomic_DNA"/>
</dbReference>
<sequence>MTEAALRAVVKEKLGRDPFVDRERADIVIEGEEVSSGARLRARVRERRRDGVVLGSRDIDAETCPRLIRATGIVVALFARPPEEREPEVERGGESERTVDHGARPEERAERAETEPSARVIRIPPSTPRRRPSGKNVPEEPRRSPELSLGLGGSAAVGLLPSVSAATRAVARLELPSSRWSFEWSGGYSLPQSFATRTVHGTLSAVDQQLRVCLALTERRGIGIRIDACGGAFWGAVVPHAVGLRERDSSWRSLAGPVSALAVQLRDSARAARLELGMTAPVAGRDFYFDSTEGRPERLYSTGAVIGFLGVSGLFTIL</sequence>
<dbReference type="AlphaFoldDB" id="A0A0K1PQ45"/>
<feature type="region of interest" description="Disordered" evidence="1">
    <location>
        <begin position="82"/>
        <end position="149"/>
    </location>
</feature>
<feature type="compositionally biased region" description="Basic and acidic residues" evidence="1">
    <location>
        <begin position="82"/>
        <end position="116"/>
    </location>
</feature>
<organism evidence="2 3">
    <name type="scientific">Labilithrix luteola</name>
    <dbReference type="NCBI Taxonomy" id="1391654"/>
    <lineage>
        <taxon>Bacteria</taxon>
        <taxon>Pseudomonadati</taxon>
        <taxon>Myxococcota</taxon>
        <taxon>Polyangia</taxon>
        <taxon>Polyangiales</taxon>
        <taxon>Labilitrichaceae</taxon>
        <taxon>Labilithrix</taxon>
    </lineage>
</organism>
<dbReference type="Proteomes" id="UP000064967">
    <property type="component" value="Chromosome"/>
</dbReference>
<dbReference type="PATRIC" id="fig|1391654.3.peg.2336"/>
<proteinExistence type="predicted"/>
<gene>
    <name evidence="2" type="ORF">AKJ09_02311</name>
</gene>